<protein>
    <submittedName>
        <fullName evidence="2">Ribonuclease H2, subunit C</fullName>
    </submittedName>
</protein>
<proteinExistence type="predicted"/>
<name>A0A1Y1YCB9_9PLEO</name>
<dbReference type="PANTHER" id="PTHR47204">
    <property type="entry name" value="OS02G0168900 PROTEIN"/>
    <property type="match status" value="1"/>
</dbReference>
<reference evidence="2 3" key="1">
    <citation type="submission" date="2016-07" db="EMBL/GenBank/DDBJ databases">
        <title>Pervasive Adenine N6-methylation of Active Genes in Fungi.</title>
        <authorList>
            <consortium name="DOE Joint Genome Institute"/>
            <person name="Mondo S.J."/>
            <person name="Dannebaum R.O."/>
            <person name="Kuo R.C."/>
            <person name="Labutti K."/>
            <person name="Haridas S."/>
            <person name="Kuo A."/>
            <person name="Salamov A."/>
            <person name="Ahrendt S.R."/>
            <person name="Lipzen A."/>
            <person name="Sullivan W."/>
            <person name="Andreopoulos W.B."/>
            <person name="Clum A."/>
            <person name="Lindquist E."/>
            <person name="Daum C."/>
            <person name="Ramamoorthy G.K."/>
            <person name="Gryganskyi A."/>
            <person name="Culley D."/>
            <person name="Magnuson J.K."/>
            <person name="James T.Y."/>
            <person name="O'Malley M.A."/>
            <person name="Stajich J.E."/>
            <person name="Spatafora J.W."/>
            <person name="Visel A."/>
            <person name="Grigoriev I.V."/>
        </authorList>
    </citation>
    <scope>NUCLEOTIDE SEQUENCE [LARGE SCALE GENOMIC DNA]</scope>
    <source>
        <strain evidence="2 3">CBS 115471</strain>
    </source>
</reference>
<comment type="caution">
    <text evidence="2">The sequence shown here is derived from an EMBL/GenBank/DDBJ whole genome shotgun (WGS) entry which is preliminary data.</text>
</comment>
<feature type="compositionally biased region" description="Polar residues" evidence="1">
    <location>
        <begin position="1"/>
        <end position="11"/>
    </location>
</feature>
<dbReference type="CDD" id="cd09271">
    <property type="entry name" value="RNase_H2-C"/>
    <property type="match status" value="1"/>
</dbReference>
<dbReference type="Proteomes" id="UP000193144">
    <property type="component" value="Unassembled WGS sequence"/>
</dbReference>
<gene>
    <name evidence="2" type="ORF">BCR34DRAFT_628982</name>
</gene>
<dbReference type="PANTHER" id="PTHR47204:SF1">
    <property type="entry name" value="RIBONUCLEASE H2 SUBUNIT C"/>
    <property type="match status" value="1"/>
</dbReference>
<dbReference type="GO" id="GO:0032299">
    <property type="term" value="C:ribonuclease H2 complex"/>
    <property type="evidence" value="ECO:0007669"/>
    <property type="project" value="InterPro"/>
</dbReference>
<sequence>MLAIQSSSSKPPQKCTPNLLPARLNHNGPVHNTSQYWNPTETPPNSNSTAETEGSNPFTASTQTAYFRGRALDGISLSLPANYTGAVLNITGKDLPSVNSGRAPEDEEEEESEQMEAKVAEEVATFDKFVVWGHGGAVDKSQDAYVRAVEEWIGFAEAMHVEPTKGSKAN</sequence>
<dbReference type="OrthoDB" id="6222486at2759"/>
<dbReference type="Pfam" id="PF08615">
    <property type="entry name" value="RNase_H2_suC"/>
    <property type="match status" value="1"/>
</dbReference>
<dbReference type="Gene3D" id="2.40.128.680">
    <property type="match status" value="1"/>
</dbReference>
<dbReference type="InterPro" id="IPR013924">
    <property type="entry name" value="RNase_H2_suC"/>
</dbReference>
<dbReference type="GO" id="GO:0006401">
    <property type="term" value="P:RNA catabolic process"/>
    <property type="evidence" value="ECO:0007669"/>
    <property type="project" value="InterPro"/>
</dbReference>
<dbReference type="AlphaFoldDB" id="A0A1Y1YCB9"/>
<feature type="compositionally biased region" description="Polar residues" evidence="1">
    <location>
        <begin position="30"/>
        <end position="59"/>
    </location>
</feature>
<dbReference type="EMBL" id="MCFA01000272">
    <property type="protein sequence ID" value="ORX95701.1"/>
    <property type="molecule type" value="Genomic_DNA"/>
</dbReference>
<evidence type="ECO:0000256" key="1">
    <source>
        <dbReference type="SAM" id="MobiDB-lite"/>
    </source>
</evidence>
<dbReference type="STRING" id="1231657.A0A1Y1YCB9"/>
<keyword evidence="3" id="KW-1185">Reference proteome</keyword>
<feature type="region of interest" description="Disordered" evidence="1">
    <location>
        <begin position="1"/>
        <end position="59"/>
    </location>
</feature>
<evidence type="ECO:0000313" key="2">
    <source>
        <dbReference type="EMBL" id="ORX95701.1"/>
    </source>
</evidence>
<organism evidence="2 3">
    <name type="scientific">Clohesyomyces aquaticus</name>
    <dbReference type="NCBI Taxonomy" id="1231657"/>
    <lineage>
        <taxon>Eukaryota</taxon>
        <taxon>Fungi</taxon>
        <taxon>Dikarya</taxon>
        <taxon>Ascomycota</taxon>
        <taxon>Pezizomycotina</taxon>
        <taxon>Dothideomycetes</taxon>
        <taxon>Pleosporomycetidae</taxon>
        <taxon>Pleosporales</taxon>
        <taxon>Lindgomycetaceae</taxon>
        <taxon>Clohesyomyces</taxon>
    </lineage>
</organism>
<feature type="region of interest" description="Disordered" evidence="1">
    <location>
        <begin position="92"/>
        <end position="113"/>
    </location>
</feature>
<accession>A0A1Y1YCB9</accession>
<evidence type="ECO:0000313" key="3">
    <source>
        <dbReference type="Proteomes" id="UP000193144"/>
    </source>
</evidence>